<keyword evidence="3" id="KW-1185">Reference proteome</keyword>
<evidence type="ECO:0000256" key="1">
    <source>
        <dbReference type="SAM" id="MobiDB-lite"/>
    </source>
</evidence>
<sequence>MVAVLADIETEEHLIVVVAVHRIAPRDSSPPPGGLAPTAGSHVTKRPTRNRRVAVSLSAVRQGNRGDPHWIVHVMLMGDHHREAG</sequence>
<dbReference type="Proteomes" id="UP000680866">
    <property type="component" value="Chromosome"/>
</dbReference>
<dbReference type="EMBL" id="AP023359">
    <property type="protein sequence ID" value="BCJ69602.1"/>
    <property type="molecule type" value="Genomic_DNA"/>
</dbReference>
<proteinExistence type="predicted"/>
<feature type="region of interest" description="Disordered" evidence="1">
    <location>
        <begin position="26"/>
        <end position="50"/>
    </location>
</feature>
<name>A0A810N7N3_9ACTN</name>
<protein>
    <submittedName>
        <fullName evidence="2">Uncharacterized protein</fullName>
    </submittedName>
</protein>
<organism evidence="2 3">
    <name type="scientific">Polymorphospora rubra</name>
    <dbReference type="NCBI Taxonomy" id="338584"/>
    <lineage>
        <taxon>Bacteria</taxon>
        <taxon>Bacillati</taxon>
        <taxon>Actinomycetota</taxon>
        <taxon>Actinomycetes</taxon>
        <taxon>Micromonosporales</taxon>
        <taxon>Micromonosporaceae</taxon>
        <taxon>Polymorphospora</taxon>
    </lineage>
</organism>
<evidence type="ECO:0000313" key="2">
    <source>
        <dbReference type="EMBL" id="BCJ69602.1"/>
    </source>
</evidence>
<evidence type="ECO:0000313" key="3">
    <source>
        <dbReference type="Proteomes" id="UP000680866"/>
    </source>
</evidence>
<reference evidence="2" key="1">
    <citation type="submission" date="2020-08" db="EMBL/GenBank/DDBJ databases">
        <title>Whole genome shotgun sequence of Polymorphospora rubra NBRC 101157.</title>
        <authorList>
            <person name="Komaki H."/>
            <person name="Tamura T."/>
        </authorList>
    </citation>
    <scope>NUCLEOTIDE SEQUENCE</scope>
    <source>
        <strain evidence="2">NBRC 101157</strain>
    </source>
</reference>
<dbReference type="AlphaFoldDB" id="A0A810N7N3"/>
<dbReference type="KEGG" id="pry:Prubr_66230"/>
<accession>A0A810N7N3</accession>
<gene>
    <name evidence="2" type="ORF">Prubr_66230</name>
</gene>